<evidence type="ECO:0000256" key="4">
    <source>
        <dbReference type="ARBA" id="ARBA00022475"/>
    </source>
</evidence>
<feature type="compositionally biased region" description="Basic and acidic residues" evidence="10">
    <location>
        <begin position="246"/>
        <end position="265"/>
    </location>
</feature>
<feature type="transmembrane region" description="Helical" evidence="9">
    <location>
        <begin position="872"/>
        <end position="892"/>
    </location>
</feature>
<feature type="region of interest" description="Disordered" evidence="10">
    <location>
        <begin position="1120"/>
        <end position="1153"/>
    </location>
</feature>
<keyword evidence="5 9" id="KW-0812">Transmembrane</keyword>
<dbReference type="GO" id="GO:0051453">
    <property type="term" value="P:regulation of intracellular pH"/>
    <property type="evidence" value="ECO:0007669"/>
    <property type="project" value="TreeGrafter"/>
</dbReference>
<dbReference type="InterPro" id="IPR011531">
    <property type="entry name" value="HCO3_transpt-like_TM_dom"/>
</dbReference>
<dbReference type="PRINTS" id="PR01231">
    <property type="entry name" value="HCO3TRNSPORT"/>
</dbReference>
<evidence type="ECO:0000259" key="12">
    <source>
        <dbReference type="Pfam" id="PF07565"/>
    </source>
</evidence>
<comment type="similarity">
    <text evidence="2 9">Belongs to the anion exchanger (TC 2.A.31) family.</text>
</comment>
<dbReference type="FunFam" id="1.10.287.570:FF:000001">
    <property type="entry name" value="Anion exchange protein"/>
    <property type="match status" value="1"/>
</dbReference>
<evidence type="ECO:0000313" key="13">
    <source>
        <dbReference type="EMBL" id="GMT31036.1"/>
    </source>
</evidence>
<dbReference type="Gene3D" id="1.10.287.570">
    <property type="entry name" value="Helical hairpin bin"/>
    <property type="match status" value="1"/>
</dbReference>
<dbReference type="InterPro" id="IPR016152">
    <property type="entry name" value="PTrfase/Anion_transptr"/>
</dbReference>
<evidence type="ECO:0000256" key="3">
    <source>
        <dbReference type="ARBA" id="ARBA00022448"/>
    </source>
</evidence>
<proteinExistence type="inferred from homology"/>
<dbReference type="InterPro" id="IPR003020">
    <property type="entry name" value="HCO3_transpt_euk"/>
</dbReference>
<feature type="transmembrane region" description="Helical" evidence="9">
    <location>
        <begin position="686"/>
        <end position="703"/>
    </location>
</feature>
<comment type="caution">
    <text evidence="13">The sequence shown here is derived from an EMBL/GenBank/DDBJ whole genome shotgun (WGS) entry which is preliminary data.</text>
</comment>
<feature type="compositionally biased region" description="Low complexity" evidence="10">
    <location>
        <begin position="13"/>
        <end position="28"/>
    </location>
</feature>
<feature type="compositionally biased region" description="Basic and acidic residues" evidence="10">
    <location>
        <begin position="1133"/>
        <end position="1144"/>
    </location>
</feature>
<dbReference type="GO" id="GO:0016323">
    <property type="term" value="C:basolateral plasma membrane"/>
    <property type="evidence" value="ECO:0007669"/>
    <property type="project" value="UniProtKB-SubCell"/>
</dbReference>
<feature type="region of interest" description="Disordered" evidence="10">
    <location>
        <begin position="1"/>
        <end position="34"/>
    </location>
</feature>
<comment type="subcellular location">
    <subcellularLocation>
        <location evidence="1">Basolateral cell membrane</location>
        <topology evidence="1">Multi-pass membrane protein</topology>
    </subcellularLocation>
    <subcellularLocation>
        <location evidence="9">Membrane</location>
        <topology evidence="9">Multi-pass membrane protein</topology>
    </subcellularLocation>
</comment>
<keyword evidence="14" id="KW-1185">Reference proteome</keyword>
<dbReference type="FunFam" id="3.40.930.10:FF:000027">
    <property type="entry name" value="Anion exchange protein"/>
    <property type="match status" value="1"/>
</dbReference>
<dbReference type="SUPFAM" id="SSF55804">
    <property type="entry name" value="Phoshotransferase/anion transport protein"/>
    <property type="match status" value="1"/>
</dbReference>
<keyword evidence="3 9" id="KW-0813">Transport</keyword>
<dbReference type="Pfam" id="PF07565">
    <property type="entry name" value="Band_3_cyto"/>
    <property type="match status" value="1"/>
</dbReference>
<dbReference type="EMBL" id="BTSY01000005">
    <property type="protein sequence ID" value="GMT31036.1"/>
    <property type="molecule type" value="Genomic_DNA"/>
</dbReference>
<keyword evidence="4" id="KW-1003">Cell membrane</keyword>
<evidence type="ECO:0000259" key="11">
    <source>
        <dbReference type="Pfam" id="PF00955"/>
    </source>
</evidence>
<dbReference type="GO" id="GO:0008510">
    <property type="term" value="F:sodium:bicarbonate symporter activity"/>
    <property type="evidence" value="ECO:0007669"/>
    <property type="project" value="TreeGrafter"/>
</dbReference>
<feature type="transmembrane region" description="Helical" evidence="9">
    <location>
        <begin position="552"/>
        <end position="577"/>
    </location>
</feature>
<dbReference type="InterPro" id="IPR013769">
    <property type="entry name" value="Band3_cytoplasmic_dom"/>
</dbReference>
<evidence type="ECO:0000256" key="7">
    <source>
        <dbReference type="ARBA" id="ARBA00023065"/>
    </source>
</evidence>
<evidence type="ECO:0000256" key="1">
    <source>
        <dbReference type="ARBA" id="ARBA00004554"/>
    </source>
</evidence>
<dbReference type="PANTHER" id="PTHR11453">
    <property type="entry name" value="ANION EXCHANGE PROTEIN"/>
    <property type="match status" value="1"/>
</dbReference>
<name>A0AAV5WFK7_9BILA</name>
<feature type="domain" description="Band 3 cytoplasmic" evidence="12">
    <location>
        <begin position="89"/>
        <end position="384"/>
    </location>
</feature>
<feature type="transmembrane region" description="Helical" evidence="9">
    <location>
        <begin position="771"/>
        <end position="790"/>
    </location>
</feature>
<accession>A0AAV5WFK7</accession>
<keyword evidence="8 9" id="KW-0472">Membrane</keyword>
<dbReference type="Pfam" id="PF00955">
    <property type="entry name" value="HCO3_cotransp"/>
    <property type="match status" value="1"/>
</dbReference>
<feature type="region of interest" description="Disordered" evidence="10">
    <location>
        <begin position="230"/>
        <end position="267"/>
    </location>
</feature>
<feature type="transmembrane region" description="Helical" evidence="9">
    <location>
        <begin position="723"/>
        <end position="741"/>
    </location>
</feature>
<dbReference type="PANTHER" id="PTHR11453:SF36">
    <property type="entry name" value="ANION EXCHANGE PROTEIN"/>
    <property type="match status" value="1"/>
</dbReference>
<feature type="transmembrane region" description="Helical" evidence="9">
    <location>
        <begin position="497"/>
        <end position="515"/>
    </location>
</feature>
<evidence type="ECO:0000256" key="10">
    <source>
        <dbReference type="SAM" id="MobiDB-lite"/>
    </source>
</evidence>
<feature type="transmembrane region" description="Helical" evidence="9">
    <location>
        <begin position="967"/>
        <end position="985"/>
    </location>
</feature>
<evidence type="ECO:0000256" key="9">
    <source>
        <dbReference type="RuleBase" id="RU362035"/>
    </source>
</evidence>
<keyword evidence="6 9" id="KW-1133">Transmembrane helix</keyword>
<dbReference type="Proteomes" id="UP001432322">
    <property type="component" value="Unassembled WGS sequence"/>
</dbReference>
<feature type="transmembrane region" description="Helical" evidence="9">
    <location>
        <begin position="811"/>
        <end position="828"/>
    </location>
</feature>
<feature type="transmembrane region" description="Helical" evidence="9">
    <location>
        <begin position="467"/>
        <end position="488"/>
    </location>
</feature>
<dbReference type="GO" id="GO:0008509">
    <property type="term" value="F:monoatomic anion transmembrane transporter activity"/>
    <property type="evidence" value="ECO:0007669"/>
    <property type="project" value="InterPro"/>
</dbReference>
<dbReference type="InterPro" id="IPR003024">
    <property type="entry name" value="Na/HCO3_transpt"/>
</dbReference>
<dbReference type="PRINTS" id="PR01232">
    <property type="entry name" value="NAHCO3TRSPRT"/>
</dbReference>
<evidence type="ECO:0000256" key="8">
    <source>
        <dbReference type="ARBA" id="ARBA00023136"/>
    </source>
</evidence>
<protein>
    <recommendedName>
        <fullName evidence="9">Anion exchange protein</fullName>
    </recommendedName>
</protein>
<reference evidence="13" key="1">
    <citation type="submission" date="2023-10" db="EMBL/GenBank/DDBJ databases">
        <title>Genome assembly of Pristionchus species.</title>
        <authorList>
            <person name="Yoshida K."/>
            <person name="Sommer R.J."/>
        </authorList>
    </citation>
    <scope>NUCLEOTIDE SEQUENCE</scope>
    <source>
        <strain evidence="13">RS5133</strain>
    </source>
</reference>
<dbReference type="NCBIfam" id="TIGR00834">
    <property type="entry name" value="ae"/>
    <property type="match status" value="1"/>
</dbReference>
<dbReference type="GO" id="GO:0005452">
    <property type="term" value="F:solute:inorganic anion antiporter activity"/>
    <property type="evidence" value="ECO:0007669"/>
    <property type="project" value="InterPro"/>
</dbReference>
<feature type="transmembrane region" description="Helical" evidence="9">
    <location>
        <begin position="898"/>
        <end position="924"/>
    </location>
</feature>
<evidence type="ECO:0000256" key="2">
    <source>
        <dbReference type="ARBA" id="ARBA00010993"/>
    </source>
</evidence>
<feature type="compositionally biased region" description="Gly residues" evidence="10">
    <location>
        <begin position="1"/>
        <end position="12"/>
    </location>
</feature>
<organism evidence="13 14">
    <name type="scientific">Pristionchus fissidentatus</name>
    <dbReference type="NCBI Taxonomy" id="1538716"/>
    <lineage>
        <taxon>Eukaryota</taxon>
        <taxon>Metazoa</taxon>
        <taxon>Ecdysozoa</taxon>
        <taxon>Nematoda</taxon>
        <taxon>Chromadorea</taxon>
        <taxon>Rhabditida</taxon>
        <taxon>Rhabditina</taxon>
        <taxon>Diplogasteromorpha</taxon>
        <taxon>Diplogasteroidea</taxon>
        <taxon>Neodiplogasteridae</taxon>
        <taxon>Pristionchus</taxon>
    </lineage>
</organism>
<dbReference type="Gene3D" id="3.40.930.10">
    <property type="entry name" value="Mannitol-specific EII, Chain A"/>
    <property type="match status" value="1"/>
</dbReference>
<gene>
    <name evidence="13" type="ORF">PFISCL1PPCAC_22333</name>
</gene>
<sequence>MEETGAGGGGAGDKPSSSSSSAAAPAAMGAGGKRESIWNAVSPLYDTDDTRQARRERRMSKRHDSIELASLAPGTRVMFLLKEKSELPALFTEMGELGGNEWRETARWVKFEEEVEQGGNRWSKPHVAALSLHALFQLRNCIIQGLFLNELEHTDLPTIVNAMVHEFIQAGDVDDADRAELTEILNRRHVHQYEQARRSGAGGEKEGGFLSAVRSISDIGKSFSHGKNLAKSTEEAAKAGNNLELPKVESTPRDMAKEGSDKDVSKGNTHFLKKLPAGVEASNVLIGEVDFLQHHICAFIRLKQAAVLGDLTEVPVPTRFIFVLLGPQGHAQQYREIGRAIATLMSDEIFHDVAFTARKRDDLVDGIDEFLDQVTVLPPGEWDPTIRIEPPSQLPSQEKRKQVGKEYMLEEVPGAHTSKDEHEEEGHGNDPALKRTGHLFGGLMLDIKRKAPHYLSDFTDALNLQCVATICFMYFALLAPIVTFGGLLEEATHQRMAAMENLIGGALCGIVYHLFSGQPLTIIGSTGPVLVFETIVYDICLKMGIDYLTFRFWVHIWTGTIVLLMCITDASALVSFITRFTEESFATLIAVIFIYEAFMKLVKINGQLDVIEYSKLDPNAICRCIPNELNMTDTHREKVIDIIAAKGYNVTMLGTGPDYSMVKLDQCREMYGKFAGDGCYPLYDKLLMSIMLALGTFTLSMVLKKCRNSSYFPSSVRQIFSDFAVMIAICVMTLVDILVGINTPKLNVPSSFRPTYDGRGWIIPLFHPNNPLWTCLMAFIPALLACILIFMDQQITTVIVNRKENKLKKGCGYHLDLLVLSILIIIVGWLGLPIYVAATVLSINHINSLKVESESKAPGEVAQFIGVREQRLTGILTFVLIGLSVLMTGVLGKIPMPVLYGVFLYMGIAALGGIQLFDRILLLLMPMKYQPDAIYIRHVPIKKIHLFTAFQVACLAMLWIVKSIKSTSILFPIMLVVMVAVRKAIEVFFSKNDLKYLDDPMPDFHLRKKEDQKNKYQDGEPIEIDLDENQATIHAVKTEAHLHIPMSSGNVIKIPLASLKEPSHQINISKEVNNSGMWKHIQQTDSKNSLNKMAPKTEKEDVHLAQPEEDDDAIMIKVIRPSPHGSTQNIAQDEQKPLLKKRDGTSGSPTDSP</sequence>
<evidence type="ECO:0000313" key="14">
    <source>
        <dbReference type="Proteomes" id="UP001432322"/>
    </source>
</evidence>
<keyword evidence="7 9" id="KW-0406">Ion transport</keyword>
<feature type="transmembrane region" description="Helical" evidence="9">
    <location>
        <begin position="944"/>
        <end position="961"/>
    </location>
</feature>
<dbReference type="AlphaFoldDB" id="A0AAV5WFK7"/>
<evidence type="ECO:0000256" key="5">
    <source>
        <dbReference type="ARBA" id="ARBA00022692"/>
    </source>
</evidence>
<evidence type="ECO:0000256" key="6">
    <source>
        <dbReference type="ARBA" id="ARBA00022989"/>
    </source>
</evidence>
<feature type="domain" description="Bicarbonate transporter-like transmembrane" evidence="11">
    <location>
        <begin position="439"/>
        <end position="1002"/>
    </location>
</feature>